<feature type="transmembrane region" description="Helical" evidence="7">
    <location>
        <begin position="81"/>
        <end position="99"/>
    </location>
</feature>
<evidence type="ECO:0000256" key="4">
    <source>
        <dbReference type="ARBA" id="ARBA00022692"/>
    </source>
</evidence>
<evidence type="ECO:0000256" key="5">
    <source>
        <dbReference type="ARBA" id="ARBA00022989"/>
    </source>
</evidence>
<dbReference type="GO" id="GO:0005886">
    <property type="term" value="C:plasma membrane"/>
    <property type="evidence" value="ECO:0007669"/>
    <property type="project" value="UniProtKB-SubCell"/>
</dbReference>
<dbReference type="STRING" id="1562970.ING2E5B_1632"/>
<keyword evidence="9" id="KW-1185">Reference proteome</keyword>
<protein>
    <recommendedName>
        <fullName evidence="10">DoxX family protein</fullName>
    </recommendedName>
</protein>
<dbReference type="Pfam" id="PF07681">
    <property type="entry name" value="DoxX"/>
    <property type="match status" value="1"/>
</dbReference>
<evidence type="ECO:0000256" key="6">
    <source>
        <dbReference type="ARBA" id="ARBA00023136"/>
    </source>
</evidence>
<gene>
    <name evidence="8" type="ORF">ING2E5B_1632</name>
</gene>
<dbReference type="InterPro" id="IPR032808">
    <property type="entry name" value="DoxX"/>
</dbReference>
<dbReference type="EMBL" id="LN515532">
    <property type="protein sequence ID" value="CEA16380.1"/>
    <property type="molecule type" value="Genomic_DNA"/>
</dbReference>
<evidence type="ECO:0000256" key="3">
    <source>
        <dbReference type="ARBA" id="ARBA00022475"/>
    </source>
</evidence>
<comment type="subcellular location">
    <subcellularLocation>
        <location evidence="1">Cell membrane</location>
        <topology evidence="1">Multi-pass membrane protein</topology>
    </subcellularLocation>
</comment>
<organism evidence="8 9">
    <name type="scientific">Fermentimonas caenicola</name>
    <dbReference type="NCBI Taxonomy" id="1562970"/>
    <lineage>
        <taxon>Bacteria</taxon>
        <taxon>Pseudomonadati</taxon>
        <taxon>Bacteroidota</taxon>
        <taxon>Bacteroidia</taxon>
        <taxon>Bacteroidales</taxon>
        <taxon>Dysgonomonadaceae</taxon>
        <taxon>Fermentimonas</taxon>
    </lineage>
</organism>
<dbReference type="AlphaFoldDB" id="A0A098C0H0"/>
<evidence type="ECO:0008006" key="10">
    <source>
        <dbReference type="Google" id="ProtNLM"/>
    </source>
</evidence>
<evidence type="ECO:0000256" key="1">
    <source>
        <dbReference type="ARBA" id="ARBA00004651"/>
    </source>
</evidence>
<feature type="transmembrane region" description="Helical" evidence="7">
    <location>
        <begin position="105"/>
        <end position="124"/>
    </location>
</feature>
<dbReference type="PANTHER" id="PTHR33452:SF1">
    <property type="entry name" value="INNER MEMBRANE PROTEIN YPHA-RELATED"/>
    <property type="match status" value="1"/>
</dbReference>
<evidence type="ECO:0000256" key="2">
    <source>
        <dbReference type="ARBA" id="ARBA00006679"/>
    </source>
</evidence>
<reference evidence="8 9" key="1">
    <citation type="submission" date="2014-08" db="EMBL/GenBank/DDBJ databases">
        <authorList>
            <person name="Wibberg D."/>
        </authorList>
    </citation>
    <scope>NUCLEOTIDE SEQUENCE [LARGE SCALE GENOMIC DNA]</scope>
    <source>
        <strain evidence="9">ING2-E5B</strain>
    </source>
</reference>
<sequence length="138" mass="14747">MNNKKNLLNIGWLILRIGLGITIFLHGLPKITGGPDTWTMVGSTMSNFGIDSGHTFWGFIAAISETVGGLLFALGLFFRPAAIMLAGTMLVALITHLFNGDNFMGYGHALDLLIVFAGSIFIGAGKYSVDAKLFPKIA</sequence>
<dbReference type="HOGENOM" id="CLU_058421_6_4_10"/>
<evidence type="ECO:0000313" key="8">
    <source>
        <dbReference type="EMBL" id="CEA16380.1"/>
    </source>
</evidence>
<keyword evidence="4 7" id="KW-0812">Transmembrane</keyword>
<feature type="transmembrane region" description="Helical" evidence="7">
    <location>
        <begin position="55"/>
        <end position="74"/>
    </location>
</feature>
<dbReference type="KEGG" id="pbt:ING2E5B_1632"/>
<name>A0A098C0H0_9BACT</name>
<keyword evidence="3" id="KW-1003">Cell membrane</keyword>
<keyword evidence="6 7" id="KW-0472">Membrane</keyword>
<evidence type="ECO:0000313" key="9">
    <source>
        <dbReference type="Proteomes" id="UP000032417"/>
    </source>
</evidence>
<proteinExistence type="inferred from homology"/>
<dbReference type="PANTHER" id="PTHR33452">
    <property type="entry name" value="OXIDOREDUCTASE CATD-RELATED"/>
    <property type="match status" value="1"/>
</dbReference>
<comment type="similarity">
    <text evidence="2">Belongs to the DoxX family.</text>
</comment>
<accession>A0A098C0H0</accession>
<evidence type="ECO:0000256" key="7">
    <source>
        <dbReference type="SAM" id="Phobius"/>
    </source>
</evidence>
<dbReference type="InterPro" id="IPR051907">
    <property type="entry name" value="DoxX-like_oxidoreductase"/>
</dbReference>
<dbReference type="Proteomes" id="UP000032417">
    <property type="component" value="Chromosome 1"/>
</dbReference>
<dbReference type="OrthoDB" id="9813193at2"/>
<keyword evidence="5 7" id="KW-1133">Transmembrane helix</keyword>
<feature type="transmembrane region" description="Helical" evidence="7">
    <location>
        <begin position="7"/>
        <end position="28"/>
    </location>
</feature>